<dbReference type="InterPro" id="IPR006091">
    <property type="entry name" value="Acyl-CoA_Oxase/DH_mid-dom"/>
</dbReference>
<dbReference type="FunFam" id="1.20.140.10:FF:000019">
    <property type="entry name" value="Acyl-CoA dehydrogenase"/>
    <property type="match status" value="1"/>
</dbReference>
<feature type="domain" description="Acyl-CoA oxidase/dehydrogenase middle" evidence="9">
    <location>
        <begin position="150"/>
        <end position="243"/>
    </location>
</feature>
<organism evidence="12 13">
    <name type="scientific">Pontibacter indicus</name>
    <dbReference type="NCBI Taxonomy" id="1317125"/>
    <lineage>
        <taxon>Bacteria</taxon>
        <taxon>Pseudomonadati</taxon>
        <taxon>Bacteroidota</taxon>
        <taxon>Cytophagia</taxon>
        <taxon>Cytophagales</taxon>
        <taxon>Hymenobacteraceae</taxon>
        <taxon>Pontibacter</taxon>
    </lineage>
</organism>
<dbReference type="STRING" id="1317125.SAMN05444128_3861"/>
<dbReference type="InterPro" id="IPR037069">
    <property type="entry name" value="AcylCoA_DH/ox_N_sf"/>
</dbReference>
<keyword evidence="13" id="KW-1185">Reference proteome</keyword>
<dbReference type="Pfam" id="PF02770">
    <property type="entry name" value="Acyl-CoA_dh_M"/>
    <property type="match status" value="1"/>
</dbReference>
<dbReference type="Pfam" id="PF00441">
    <property type="entry name" value="Acyl-CoA_dh_1"/>
    <property type="match status" value="1"/>
</dbReference>
<evidence type="ECO:0000256" key="2">
    <source>
        <dbReference type="ARBA" id="ARBA00009347"/>
    </source>
</evidence>
<reference evidence="13" key="1">
    <citation type="submission" date="2017-01" db="EMBL/GenBank/DDBJ databases">
        <authorList>
            <person name="Varghese N."/>
            <person name="Submissions S."/>
        </authorList>
    </citation>
    <scope>NUCLEOTIDE SEQUENCE [LARGE SCALE GENOMIC DNA]</scope>
    <source>
        <strain evidence="13">LP100</strain>
    </source>
</reference>
<dbReference type="FunFam" id="2.40.110.10:FF:000001">
    <property type="entry name" value="Acyl-CoA dehydrogenase, mitochondrial"/>
    <property type="match status" value="1"/>
</dbReference>
<dbReference type="InterPro" id="IPR013786">
    <property type="entry name" value="AcylCoA_DH/ox_N"/>
</dbReference>
<feature type="domain" description="Acyl-CoA dehydrogenase/oxidase N-terminal" evidence="10">
    <location>
        <begin position="34"/>
        <end position="146"/>
    </location>
</feature>
<dbReference type="InterPro" id="IPR036250">
    <property type="entry name" value="AcylCo_DH-like_C"/>
</dbReference>
<evidence type="ECO:0000313" key="13">
    <source>
        <dbReference type="Proteomes" id="UP000187181"/>
    </source>
</evidence>
<evidence type="ECO:0000259" key="10">
    <source>
        <dbReference type="Pfam" id="PF02771"/>
    </source>
</evidence>
<evidence type="ECO:0000313" key="12">
    <source>
        <dbReference type="EMBL" id="SIT95009.1"/>
    </source>
</evidence>
<dbReference type="Pfam" id="PF21263">
    <property type="entry name" value="Acyl-CoA-dh_C"/>
    <property type="match status" value="1"/>
</dbReference>
<accession>A0A1R3XT10</accession>
<dbReference type="OrthoDB" id="9764422at2"/>
<dbReference type="FunFam" id="1.10.540.10:FF:000001">
    <property type="entry name" value="Very long-chain-specific acyl-CoA dehydrogenase, mitochondrial"/>
    <property type="match status" value="1"/>
</dbReference>
<dbReference type="PANTHER" id="PTHR43884:SF12">
    <property type="entry name" value="ISOVALERYL-COA DEHYDROGENASE, MITOCHONDRIAL-RELATED"/>
    <property type="match status" value="1"/>
</dbReference>
<gene>
    <name evidence="12" type="ORF">SAMN05444128_3861</name>
</gene>
<evidence type="ECO:0000256" key="3">
    <source>
        <dbReference type="ARBA" id="ARBA00022630"/>
    </source>
</evidence>
<evidence type="ECO:0000256" key="5">
    <source>
        <dbReference type="ARBA" id="ARBA00023002"/>
    </source>
</evidence>
<dbReference type="Pfam" id="PF02771">
    <property type="entry name" value="Acyl-CoA_dh_N"/>
    <property type="match status" value="1"/>
</dbReference>
<dbReference type="Proteomes" id="UP000187181">
    <property type="component" value="Unassembled WGS sequence"/>
</dbReference>
<comment type="cofactor">
    <cofactor evidence="1 7">
        <name>FAD</name>
        <dbReference type="ChEBI" id="CHEBI:57692"/>
    </cofactor>
</comment>
<sequence>MENVTDKNKATLRGGEFLIKETDPQEVFIPAEFSEEQRMMAQTCLDFVREEVNPLLDRLDNHEEGLMEGLMKKAGELGLFAVSMPEQYGGLNMDFNTSLLVTESVGGGHSFPVAFAAHTGIGMLPILYFGTEEQKQKYLPKLTSGEWAAAYCLTEPGSGSDALAAKTKAVLNGAGTHYILNGQKMWITNAGFADVFIVFAQVDGDKFTGFIVEKGYPGLSLGNEEHKMGIKGSSTRQVFLSDCEVPKENVLGEIGKGHLIAFNILNIGRIKLCAATLGASKKVVDLSVKYANERQQFKLPISKFGAIRHKLAEQAIRIYAVESALYRCGMDIYRKEQELLAAGKGENEAMLGAAREFAVECAMLKVEGSEVLDYVVDEGVQIYGGYGFSADYPMDRAYRDSRINRIFEGTNEINRMLTVDMILKKAMNGELDLMGPAQAVQSELMAIPDFGAEEEGLFAAEHKAIRNLKKAILMVAGTAVQKYMNSLAKEQEILMNIADMAIKTYVAESTLLRVEKLVGMKGEEAVANQIDIMQVTVNDAVDTAYMAGKDAIASMVEGDEQRLLFMGLKRFTKKDLYNTKEARRRIAAAMIEANEFVY</sequence>
<feature type="domain" description="Acyl-CoA dehydrogenase/oxidase C-terminal" evidence="8">
    <location>
        <begin position="255"/>
        <end position="418"/>
    </location>
</feature>
<dbReference type="PROSITE" id="PS00073">
    <property type="entry name" value="ACYL_COA_DH_2"/>
    <property type="match status" value="1"/>
</dbReference>
<evidence type="ECO:0000256" key="4">
    <source>
        <dbReference type="ARBA" id="ARBA00022827"/>
    </source>
</evidence>
<protein>
    <submittedName>
        <fullName evidence="12">Acyl-CoA dehydrogenase</fullName>
    </submittedName>
</protein>
<dbReference type="Gene3D" id="1.10.540.10">
    <property type="entry name" value="Acyl-CoA dehydrogenase/oxidase, N-terminal domain"/>
    <property type="match status" value="1"/>
</dbReference>
<dbReference type="InterPro" id="IPR009075">
    <property type="entry name" value="AcylCo_DH/oxidase_C"/>
</dbReference>
<dbReference type="RefSeq" id="WP_076672291.1">
    <property type="nucleotide sequence ID" value="NZ_FTPP01000005.1"/>
</dbReference>
<evidence type="ECO:0000259" key="9">
    <source>
        <dbReference type="Pfam" id="PF02770"/>
    </source>
</evidence>
<feature type="domain" description="Acyl-CoA dehydrogenase-like C-terminal" evidence="11">
    <location>
        <begin position="467"/>
        <end position="570"/>
    </location>
</feature>
<evidence type="ECO:0000259" key="11">
    <source>
        <dbReference type="Pfam" id="PF21263"/>
    </source>
</evidence>
<evidence type="ECO:0000256" key="1">
    <source>
        <dbReference type="ARBA" id="ARBA00001974"/>
    </source>
</evidence>
<comment type="similarity">
    <text evidence="2 7">Belongs to the acyl-CoA dehydrogenase family.</text>
</comment>
<comment type="catalytic activity">
    <reaction evidence="6">
        <text>a 2,3-saturated acyl-CoA + A = a 2,3-dehydroacyl-CoA + AH2</text>
        <dbReference type="Rhea" id="RHEA:48608"/>
        <dbReference type="ChEBI" id="CHEBI:13193"/>
        <dbReference type="ChEBI" id="CHEBI:17499"/>
        <dbReference type="ChEBI" id="CHEBI:60015"/>
        <dbReference type="ChEBI" id="CHEBI:65111"/>
    </reaction>
</comment>
<dbReference type="PROSITE" id="PS00072">
    <property type="entry name" value="ACYL_COA_DH_1"/>
    <property type="match status" value="1"/>
</dbReference>
<dbReference type="Gene3D" id="1.20.140.10">
    <property type="entry name" value="Butyryl-CoA Dehydrogenase, subunit A, domain 3"/>
    <property type="match status" value="2"/>
</dbReference>
<dbReference type="Gene3D" id="2.40.110.10">
    <property type="entry name" value="Butyryl-CoA Dehydrogenase, subunit A, domain 2"/>
    <property type="match status" value="1"/>
</dbReference>
<keyword evidence="5 7" id="KW-0560">Oxidoreductase</keyword>
<dbReference type="PANTHER" id="PTHR43884">
    <property type="entry name" value="ACYL-COA DEHYDROGENASE"/>
    <property type="match status" value="1"/>
</dbReference>
<dbReference type="GO" id="GO:0050660">
    <property type="term" value="F:flavin adenine dinucleotide binding"/>
    <property type="evidence" value="ECO:0007669"/>
    <property type="project" value="InterPro"/>
</dbReference>
<dbReference type="EMBL" id="FTPP01000005">
    <property type="protein sequence ID" value="SIT95009.1"/>
    <property type="molecule type" value="Genomic_DNA"/>
</dbReference>
<dbReference type="InterPro" id="IPR009100">
    <property type="entry name" value="AcylCoA_DH/oxidase_NM_dom_sf"/>
</dbReference>
<dbReference type="AlphaFoldDB" id="A0A1R3XT10"/>
<dbReference type="GO" id="GO:0003995">
    <property type="term" value="F:acyl-CoA dehydrogenase activity"/>
    <property type="evidence" value="ECO:0007669"/>
    <property type="project" value="InterPro"/>
</dbReference>
<dbReference type="InterPro" id="IPR006089">
    <property type="entry name" value="Acyl-CoA_DH_CS"/>
</dbReference>
<evidence type="ECO:0000256" key="7">
    <source>
        <dbReference type="RuleBase" id="RU362125"/>
    </source>
</evidence>
<evidence type="ECO:0000259" key="8">
    <source>
        <dbReference type="Pfam" id="PF00441"/>
    </source>
</evidence>
<dbReference type="SUPFAM" id="SSF47203">
    <property type="entry name" value="Acyl-CoA dehydrogenase C-terminal domain-like"/>
    <property type="match status" value="1"/>
</dbReference>
<proteinExistence type="inferred from homology"/>
<keyword evidence="4 7" id="KW-0274">FAD</keyword>
<evidence type="ECO:0000256" key="6">
    <source>
        <dbReference type="ARBA" id="ARBA00052546"/>
    </source>
</evidence>
<dbReference type="SUPFAM" id="SSF56645">
    <property type="entry name" value="Acyl-CoA dehydrogenase NM domain-like"/>
    <property type="match status" value="1"/>
</dbReference>
<name>A0A1R3XT10_9BACT</name>
<keyword evidence="3 7" id="KW-0285">Flavoprotein</keyword>
<dbReference type="InterPro" id="IPR046373">
    <property type="entry name" value="Acyl-CoA_Oxase/DH_mid-dom_sf"/>
</dbReference>
<dbReference type="InterPro" id="IPR049426">
    <property type="entry name" value="Acyl-CoA-dh-like_C"/>
</dbReference>